<feature type="region of interest" description="Disordered" evidence="8">
    <location>
        <begin position="339"/>
        <end position="367"/>
    </location>
</feature>
<dbReference type="NCBIfam" id="TIGR00231">
    <property type="entry name" value="small_GTP"/>
    <property type="match status" value="1"/>
</dbReference>
<evidence type="ECO:0000256" key="3">
    <source>
        <dbReference type="ARBA" id="ARBA00022741"/>
    </source>
</evidence>
<dbReference type="InterPro" id="IPR023115">
    <property type="entry name" value="TIF_IF2_dom3"/>
</dbReference>
<dbReference type="Gene3D" id="3.40.50.10050">
    <property type="entry name" value="Translation initiation factor IF- 2, domain 3"/>
    <property type="match status" value="1"/>
</dbReference>
<dbReference type="InterPro" id="IPR036925">
    <property type="entry name" value="TIF_IF2_dom3_sf"/>
</dbReference>
<accession>A0A5N5KWK4</accession>
<feature type="region of interest" description="Disordered" evidence="8">
    <location>
        <begin position="162"/>
        <end position="217"/>
    </location>
</feature>
<feature type="signal peptide" evidence="9">
    <location>
        <begin position="1"/>
        <end position="28"/>
    </location>
</feature>
<dbReference type="Proteomes" id="UP000326939">
    <property type="component" value="Chromosome 11"/>
</dbReference>
<dbReference type="InterPro" id="IPR027417">
    <property type="entry name" value="P-loop_NTPase"/>
</dbReference>
<dbReference type="CDD" id="cd01887">
    <property type="entry name" value="IF2_eIF5B"/>
    <property type="match status" value="1"/>
</dbReference>
<evidence type="ECO:0000256" key="9">
    <source>
        <dbReference type="SAM" id="SignalP"/>
    </source>
</evidence>
<proteinExistence type="inferred from homology"/>
<dbReference type="FunFam" id="2.40.30.10:FF:000054">
    <property type="entry name" value="Translation initiation factor IF-2"/>
    <property type="match status" value="1"/>
</dbReference>
<dbReference type="SUPFAM" id="SSF50447">
    <property type="entry name" value="Translation proteins"/>
    <property type="match status" value="2"/>
</dbReference>
<dbReference type="InterPro" id="IPR000178">
    <property type="entry name" value="TF_IF2_bacterial-like"/>
</dbReference>
<keyword evidence="12" id="KW-1185">Reference proteome</keyword>
<dbReference type="AlphaFoldDB" id="A0A5N5KWK4"/>
<dbReference type="FunFam" id="2.40.30.10:FF:000008">
    <property type="entry name" value="Translation initiation factor IF-2"/>
    <property type="match status" value="1"/>
</dbReference>
<dbReference type="PRINTS" id="PR00315">
    <property type="entry name" value="ELONGATNFCT"/>
</dbReference>
<dbReference type="InterPro" id="IPR009000">
    <property type="entry name" value="Transl_B-barrel_sf"/>
</dbReference>
<comment type="function">
    <text evidence="6">One of the essential components for the initiation of protein synthesis. Protects formylmethionyl-tRNA from spontaneous hydrolysis and promotes its binding to the 30S ribosomal subunits. Also involved in the hydrolysis of GTP during the formation of the 70S ribosomal complex.</text>
</comment>
<keyword evidence="5" id="KW-0342">GTP-binding</keyword>
<evidence type="ECO:0000256" key="2">
    <source>
        <dbReference type="ARBA" id="ARBA00022540"/>
    </source>
</evidence>
<protein>
    <recommendedName>
        <fullName evidence="7">Translation initiation factor IF-2, chloroplastic</fullName>
    </recommendedName>
</protein>
<name>A0A5N5KWK4_9ROSI</name>
<feature type="region of interest" description="Disordered" evidence="8">
    <location>
        <begin position="232"/>
        <end position="317"/>
    </location>
</feature>
<feature type="chain" id="PRO_5024360315" description="Translation initiation factor IF-2, chloroplastic" evidence="9">
    <location>
        <begin position="29"/>
        <end position="1061"/>
    </location>
</feature>
<dbReference type="SUPFAM" id="SSF52540">
    <property type="entry name" value="P-loop containing nucleoside triphosphate hydrolases"/>
    <property type="match status" value="1"/>
</dbReference>
<evidence type="ECO:0000256" key="7">
    <source>
        <dbReference type="ARBA" id="ARBA00044105"/>
    </source>
</evidence>
<dbReference type="InterPro" id="IPR000795">
    <property type="entry name" value="T_Tr_GTP-bd_dom"/>
</dbReference>
<dbReference type="GO" id="GO:0003743">
    <property type="term" value="F:translation initiation factor activity"/>
    <property type="evidence" value="ECO:0007669"/>
    <property type="project" value="UniProtKB-KW"/>
</dbReference>
<dbReference type="InterPro" id="IPR044145">
    <property type="entry name" value="IF2_II"/>
</dbReference>
<dbReference type="FunFam" id="3.40.50.10050:FF:000001">
    <property type="entry name" value="Translation initiation factor IF-2"/>
    <property type="match status" value="1"/>
</dbReference>
<dbReference type="Gene3D" id="2.40.30.10">
    <property type="entry name" value="Translation factors"/>
    <property type="match status" value="2"/>
</dbReference>
<feature type="compositionally biased region" description="Pro residues" evidence="8">
    <location>
        <begin position="258"/>
        <end position="267"/>
    </location>
</feature>
<dbReference type="InterPro" id="IPR015760">
    <property type="entry name" value="TIF_IF2"/>
</dbReference>
<feature type="compositionally biased region" description="Basic and acidic residues" evidence="8">
    <location>
        <begin position="232"/>
        <end position="244"/>
    </location>
</feature>
<dbReference type="EMBL" id="VDCV01000011">
    <property type="protein sequence ID" value="KAB5534834.1"/>
    <property type="molecule type" value="Genomic_DNA"/>
</dbReference>
<comment type="similarity">
    <text evidence="1">Belongs to the TRAFAC class translation factor GTPase superfamily. Classic translation factor GTPase family. IF-2 subfamily.</text>
</comment>
<sequence>MGSMVVLVGSMPSLASLVSLGSLSVSTASSSCVESSSYSVLKRVSLSKRSLRRAKRWHCVCKYSVTTTDFIAEQGNDVSLDSSSGTIRGGSDGDSEVVLKPAPKPVLKSPAGSKDETLLSMNSVGWGSSRAGGDSDGERSDEGEGERNKVIESLGEVLEKAEKLETSKPSQVGGSASSNRKQNGIVNKITSPNVGTNSRNVNPSAANTKTSKSVWRKGDTVAALPKVVKEVPKASNKVIKEEPKTVGAKLESQSTVPLKPPQPPLRPQPKLQGKPPVSPPPMIKKPVILKDVGAAPKSPVKDEISSRAPQSKGQPILVDKFARKKPVVDPDIAQAVLAPIKPGKGPASGKYRDRKKSVSPGTPRRRMVDDDVEIPDEELNVSIPGATTGRKGRKWTKASRKAAKLQAARDAAPVKVEILEVGEKGMSIEELAYNLTINEGEILGFLYSKGIKPDGVQTLDKDMVKMICKEHEVEVIDANPVKFEEMAKKKEILDEDDLDKLQERPPVLTIMGHVDHGKASGNILYLFIFEIRCFCIIFCLIHGFDLNLKRMPDKWILQVAASEAGGITQGIGAYKVMIPVDGKLQPCVFLDTPGHEAFGAMRARGARVTDIAIIVVAADDGIRPQTKEAIAHAKAAGVPIVITINKIDKDGANPERVMQELSSIGLMPEDWGGDVPMVQISALKGENIDDLLETVMLVAELQELKANPDRNAKGTVIEAGLDKSKGPVATFIVQNGTLKRGDVVVCGQAFGKVRALFDDGGKRVDEAGPSIPVQVIGLSNVPIAGDEFEVVTSLDIAREKAEKRAESLWNEHISAKAGDGKVTLSSLASAGSVGKLSGLDLHQLNIIMKVDLQGSIEAIMQALQVLPRENVTLKFLLQATGDVSNSDVDLAIASEAIIVGFNVKAPGSVKSYAEKRGVEIRLYRVIYELIDDVRNAMEGLLEPVEEQEIIGSAEVRAVFSSGSGRVAGCMVTEGKIVKGCGIRVVRKRKTAHVGVLDSLRRVKEMVKEVNAGLECGIGAEDYDDWEEGDIIEAFNTVEKKRTLEEASASMAAALEEAGIDL</sequence>
<dbReference type="Pfam" id="PF00009">
    <property type="entry name" value="GTP_EFTU"/>
    <property type="match status" value="1"/>
</dbReference>
<dbReference type="Gene3D" id="3.40.50.300">
    <property type="entry name" value="P-loop containing nucleotide triphosphate hydrolases"/>
    <property type="match status" value="1"/>
</dbReference>
<evidence type="ECO:0000256" key="8">
    <source>
        <dbReference type="SAM" id="MobiDB-lite"/>
    </source>
</evidence>
<comment type="caution">
    <text evidence="11">The sequence shown here is derived from an EMBL/GenBank/DDBJ whole genome shotgun (WGS) entry which is preliminary data.</text>
</comment>
<dbReference type="CDD" id="cd03702">
    <property type="entry name" value="IF2_mtIF2_II"/>
    <property type="match status" value="1"/>
</dbReference>
<dbReference type="InterPro" id="IPR053905">
    <property type="entry name" value="EF-G-like_DII"/>
</dbReference>
<reference evidence="12" key="1">
    <citation type="journal article" date="2019" name="Gigascience">
        <title>De novo genome assembly of the endangered Acer yangbiense, a plant species with extremely small populations endemic to Yunnan Province, China.</title>
        <authorList>
            <person name="Yang J."/>
            <person name="Wariss H.M."/>
            <person name="Tao L."/>
            <person name="Zhang R."/>
            <person name="Yun Q."/>
            <person name="Hollingsworth P."/>
            <person name="Dao Z."/>
            <person name="Luo G."/>
            <person name="Guo H."/>
            <person name="Ma Y."/>
            <person name="Sun W."/>
        </authorList>
    </citation>
    <scope>NUCLEOTIDE SEQUENCE [LARGE SCALE GENOMIC DNA]</scope>
    <source>
        <strain evidence="12">cv. br00</strain>
    </source>
</reference>
<dbReference type="HAMAP" id="MF_00100_B">
    <property type="entry name" value="IF_2_B"/>
    <property type="match status" value="1"/>
</dbReference>
<dbReference type="Pfam" id="PF04760">
    <property type="entry name" value="IF2_N"/>
    <property type="match status" value="1"/>
</dbReference>
<feature type="compositionally biased region" description="Polar residues" evidence="8">
    <location>
        <begin position="167"/>
        <end position="213"/>
    </location>
</feature>
<dbReference type="Pfam" id="PF11987">
    <property type="entry name" value="IF-2"/>
    <property type="match status" value="1"/>
</dbReference>
<feature type="region of interest" description="Disordered" evidence="8">
    <location>
        <begin position="81"/>
        <end position="148"/>
    </location>
</feature>
<dbReference type="PROSITE" id="PS51722">
    <property type="entry name" value="G_TR_2"/>
    <property type="match status" value="1"/>
</dbReference>
<dbReference type="NCBIfam" id="TIGR00487">
    <property type="entry name" value="IF-2"/>
    <property type="match status" value="1"/>
</dbReference>
<dbReference type="Pfam" id="PF22042">
    <property type="entry name" value="EF-G_D2"/>
    <property type="match status" value="1"/>
</dbReference>
<dbReference type="FunFam" id="3.40.50.300:FF:000019">
    <property type="entry name" value="Translation initiation factor IF-2"/>
    <property type="match status" value="1"/>
</dbReference>
<dbReference type="GO" id="GO:0005525">
    <property type="term" value="F:GTP binding"/>
    <property type="evidence" value="ECO:0007669"/>
    <property type="project" value="UniProtKB-KW"/>
</dbReference>
<keyword evidence="3" id="KW-0547">Nucleotide-binding</keyword>
<dbReference type="GO" id="GO:0005737">
    <property type="term" value="C:cytoplasm"/>
    <property type="evidence" value="ECO:0007669"/>
    <property type="project" value="TreeGrafter"/>
</dbReference>
<evidence type="ECO:0000256" key="1">
    <source>
        <dbReference type="ARBA" id="ARBA00007733"/>
    </source>
</evidence>
<dbReference type="InterPro" id="IPR006847">
    <property type="entry name" value="IF2_N"/>
</dbReference>
<feature type="domain" description="Tr-type G" evidence="10">
    <location>
        <begin position="503"/>
        <end position="705"/>
    </location>
</feature>
<keyword evidence="2" id="KW-0396">Initiation factor</keyword>
<evidence type="ECO:0000259" key="10">
    <source>
        <dbReference type="PROSITE" id="PS51722"/>
    </source>
</evidence>
<evidence type="ECO:0000313" key="11">
    <source>
        <dbReference type="EMBL" id="KAB5534834.1"/>
    </source>
</evidence>
<dbReference type="PANTHER" id="PTHR43381:SF5">
    <property type="entry name" value="TR-TYPE G DOMAIN-CONTAINING PROTEIN"/>
    <property type="match status" value="1"/>
</dbReference>
<dbReference type="InterPro" id="IPR005225">
    <property type="entry name" value="Small_GTP-bd"/>
</dbReference>
<dbReference type="CDD" id="cd03692">
    <property type="entry name" value="mtIF2_IVc"/>
    <property type="match status" value="1"/>
</dbReference>
<dbReference type="GO" id="GO:0003924">
    <property type="term" value="F:GTPase activity"/>
    <property type="evidence" value="ECO:0007669"/>
    <property type="project" value="InterPro"/>
</dbReference>
<evidence type="ECO:0000313" key="12">
    <source>
        <dbReference type="Proteomes" id="UP000326939"/>
    </source>
</evidence>
<evidence type="ECO:0000256" key="4">
    <source>
        <dbReference type="ARBA" id="ARBA00022917"/>
    </source>
</evidence>
<gene>
    <name evidence="11" type="ORF">DKX38_017920</name>
</gene>
<keyword evidence="9" id="KW-0732">Signal</keyword>
<feature type="compositionally biased region" description="Basic and acidic residues" evidence="8">
    <location>
        <begin position="136"/>
        <end position="148"/>
    </location>
</feature>
<dbReference type="SUPFAM" id="SSF52156">
    <property type="entry name" value="Initiation factor IF2/eIF5b, domain 3"/>
    <property type="match status" value="1"/>
</dbReference>
<organism evidence="11 12">
    <name type="scientific">Salix brachista</name>
    <dbReference type="NCBI Taxonomy" id="2182728"/>
    <lineage>
        <taxon>Eukaryota</taxon>
        <taxon>Viridiplantae</taxon>
        <taxon>Streptophyta</taxon>
        <taxon>Embryophyta</taxon>
        <taxon>Tracheophyta</taxon>
        <taxon>Spermatophyta</taxon>
        <taxon>Magnoliopsida</taxon>
        <taxon>eudicotyledons</taxon>
        <taxon>Gunneridae</taxon>
        <taxon>Pentapetalae</taxon>
        <taxon>rosids</taxon>
        <taxon>fabids</taxon>
        <taxon>Malpighiales</taxon>
        <taxon>Salicaceae</taxon>
        <taxon>Saliceae</taxon>
        <taxon>Salix</taxon>
    </lineage>
</organism>
<dbReference type="PANTHER" id="PTHR43381">
    <property type="entry name" value="TRANSLATION INITIATION FACTOR IF-2-RELATED"/>
    <property type="match status" value="1"/>
</dbReference>
<dbReference type="PROSITE" id="PS01176">
    <property type="entry name" value="IF2"/>
    <property type="match status" value="1"/>
</dbReference>
<evidence type="ECO:0000256" key="6">
    <source>
        <dbReference type="ARBA" id="ARBA00025162"/>
    </source>
</evidence>
<evidence type="ECO:0000256" key="5">
    <source>
        <dbReference type="ARBA" id="ARBA00023134"/>
    </source>
</evidence>
<keyword evidence="4" id="KW-0648">Protein biosynthesis</keyword>